<dbReference type="InterPro" id="IPR012338">
    <property type="entry name" value="Beta-lactam/transpept-like"/>
</dbReference>
<dbReference type="GO" id="GO:0009002">
    <property type="term" value="F:serine-type D-Ala-D-Ala carboxypeptidase activity"/>
    <property type="evidence" value="ECO:0007669"/>
    <property type="project" value="UniProtKB-EC"/>
</dbReference>
<dbReference type="InterPro" id="IPR001967">
    <property type="entry name" value="Peptidase_S11_N"/>
</dbReference>
<evidence type="ECO:0000256" key="4">
    <source>
        <dbReference type="ARBA" id="ARBA00012448"/>
    </source>
</evidence>
<comment type="similarity">
    <text evidence="3 15">Belongs to the peptidase S11 family.</text>
</comment>
<evidence type="ECO:0000256" key="12">
    <source>
        <dbReference type="ARBA" id="ARBA00034000"/>
    </source>
</evidence>
<dbReference type="SMART" id="SM00936">
    <property type="entry name" value="PBP5_C"/>
    <property type="match status" value="1"/>
</dbReference>
<name>A0A2T4Z4V5_9BACL</name>
<sequence>MHWGQSKRQGEKALLLCLIISMFLGLWMPTTVVAEQDESLDSLQIQSRSYVLLEMESGRIIAGENEQKAYAPASLTKMMTEYVILQEIKESRLDWDETVTVSKNAASIGEAQVFLRKGEKRTVEELFYALSIQSANDAAVALAEHVAGSETAFVGMMNETAKEMGLEKTHFRNSTGLPMWLYVNPPKVGGDHVMSATDVAVLTRRLLHDYPEVQEIISQPRYFFRKGEAREMKLINTNRMLPGLSHYYEGVDGVKTGFTSRAGYCFAGSAQQDGVRLITVVMGSSSKSQRFKETAKLLDYGFEQIQLRNWIKEGDSIPGMNKVQVEDGVETEVALQAEVTLRYPVRKGEEDRYSWAVDLDDELTAPLKTGDVVGKATFLYDGKEVEGVKPISIVVAQDVEAAGWLRLFCRRMIGYFSVG</sequence>
<comment type="pathway">
    <text evidence="2">Cell wall biogenesis; peptidoglycan biosynthesis.</text>
</comment>
<evidence type="ECO:0000256" key="14">
    <source>
        <dbReference type="PIRSR" id="PIRSR618044-2"/>
    </source>
</evidence>
<accession>A0A2T4Z4V5</accession>
<dbReference type="GO" id="GO:0008360">
    <property type="term" value="P:regulation of cell shape"/>
    <property type="evidence" value="ECO:0007669"/>
    <property type="project" value="UniProtKB-KW"/>
</dbReference>
<dbReference type="RefSeq" id="WP_107728207.1">
    <property type="nucleotide sequence ID" value="NZ_PZZP01000002.1"/>
</dbReference>
<comment type="caution">
    <text evidence="17">The sequence shown here is derived from an EMBL/GenBank/DDBJ whole genome shotgun (WGS) entry which is preliminary data.</text>
</comment>
<dbReference type="InterPro" id="IPR012907">
    <property type="entry name" value="Peptidase_S11_C"/>
</dbReference>
<dbReference type="Proteomes" id="UP000241639">
    <property type="component" value="Unassembled WGS sequence"/>
</dbReference>
<dbReference type="EC" id="3.4.16.4" evidence="4"/>
<evidence type="ECO:0000313" key="17">
    <source>
        <dbReference type="EMBL" id="PTM56923.1"/>
    </source>
</evidence>
<keyword evidence="10" id="KW-0573">Peptidoglycan synthesis</keyword>
<proteinExistence type="inferred from homology"/>
<keyword evidence="18" id="KW-1185">Reference proteome</keyword>
<dbReference type="GO" id="GO:0009252">
    <property type="term" value="P:peptidoglycan biosynthetic process"/>
    <property type="evidence" value="ECO:0007669"/>
    <property type="project" value="UniProtKB-UniPathway"/>
</dbReference>
<feature type="active site" evidence="13">
    <location>
        <position position="134"/>
    </location>
</feature>
<dbReference type="SUPFAM" id="SSF56601">
    <property type="entry name" value="beta-lactamase/transpeptidase-like"/>
    <property type="match status" value="1"/>
</dbReference>
<dbReference type="Gene3D" id="3.40.710.10">
    <property type="entry name" value="DD-peptidase/beta-lactamase superfamily"/>
    <property type="match status" value="1"/>
</dbReference>
<evidence type="ECO:0000256" key="11">
    <source>
        <dbReference type="ARBA" id="ARBA00023316"/>
    </source>
</evidence>
<dbReference type="EMBL" id="PZZP01000002">
    <property type="protein sequence ID" value="PTM56923.1"/>
    <property type="molecule type" value="Genomic_DNA"/>
</dbReference>
<dbReference type="InterPro" id="IPR015956">
    <property type="entry name" value="Peniciliin-bd_prot_C_sf"/>
</dbReference>
<evidence type="ECO:0000256" key="15">
    <source>
        <dbReference type="RuleBase" id="RU004016"/>
    </source>
</evidence>
<dbReference type="Gene3D" id="2.60.410.10">
    <property type="entry name" value="D-Ala-D-Ala carboxypeptidase, C-terminal domain"/>
    <property type="match status" value="1"/>
</dbReference>
<dbReference type="Pfam" id="PF00768">
    <property type="entry name" value="Peptidase_S11"/>
    <property type="match status" value="1"/>
</dbReference>
<dbReference type="OrthoDB" id="9791132at2"/>
<feature type="binding site" evidence="14">
    <location>
        <position position="255"/>
    </location>
    <ligand>
        <name>substrate</name>
    </ligand>
</feature>
<evidence type="ECO:0000256" key="2">
    <source>
        <dbReference type="ARBA" id="ARBA00004752"/>
    </source>
</evidence>
<dbReference type="PANTHER" id="PTHR21581">
    <property type="entry name" value="D-ALANYL-D-ALANINE CARBOXYPEPTIDASE"/>
    <property type="match status" value="1"/>
</dbReference>
<gene>
    <name evidence="17" type="ORF">C8J48_3251</name>
</gene>
<evidence type="ECO:0000256" key="9">
    <source>
        <dbReference type="ARBA" id="ARBA00022960"/>
    </source>
</evidence>
<evidence type="ECO:0000313" key="18">
    <source>
        <dbReference type="Proteomes" id="UP000241639"/>
    </source>
</evidence>
<dbReference type="PRINTS" id="PR00725">
    <property type="entry name" value="DADACBPTASE1"/>
</dbReference>
<dbReference type="GO" id="GO:0071555">
    <property type="term" value="P:cell wall organization"/>
    <property type="evidence" value="ECO:0007669"/>
    <property type="project" value="UniProtKB-KW"/>
</dbReference>
<feature type="domain" description="Peptidase S11 D-Ala-D-Ala carboxypeptidase A C-terminal" evidence="16">
    <location>
        <begin position="302"/>
        <end position="401"/>
    </location>
</feature>
<dbReference type="Pfam" id="PF07943">
    <property type="entry name" value="PBP5_C"/>
    <property type="match status" value="1"/>
</dbReference>
<keyword evidence="9" id="KW-0133">Cell shape</keyword>
<evidence type="ECO:0000256" key="6">
    <source>
        <dbReference type="ARBA" id="ARBA00022670"/>
    </source>
</evidence>
<organism evidence="17 18">
    <name type="scientific">Desmospora activa DSM 45169</name>
    <dbReference type="NCBI Taxonomy" id="1121389"/>
    <lineage>
        <taxon>Bacteria</taxon>
        <taxon>Bacillati</taxon>
        <taxon>Bacillota</taxon>
        <taxon>Bacilli</taxon>
        <taxon>Bacillales</taxon>
        <taxon>Thermoactinomycetaceae</taxon>
        <taxon>Desmospora</taxon>
    </lineage>
</organism>
<dbReference type="InterPro" id="IPR018044">
    <property type="entry name" value="Peptidase_S11"/>
</dbReference>
<feature type="active site" description="Acyl-ester intermediate" evidence="13">
    <location>
        <position position="74"/>
    </location>
</feature>
<evidence type="ECO:0000256" key="3">
    <source>
        <dbReference type="ARBA" id="ARBA00007164"/>
    </source>
</evidence>
<dbReference type="GO" id="GO:0006508">
    <property type="term" value="P:proteolysis"/>
    <property type="evidence" value="ECO:0007669"/>
    <property type="project" value="UniProtKB-KW"/>
</dbReference>
<evidence type="ECO:0000256" key="7">
    <source>
        <dbReference type="ARBA" id="ARBA00022729"/>
    </source>
</evidence>
<dbReference type="AlphaFoldDB" id="A0A2T4Z4V5"/>
<comment type="catalytic activity">
    <reaction evidence="12">
        <text>Preferential cleavage: (Ac)2-L-Lys-D-Ala-|-D-Ala. Also transpeptidation of peptidyl-alanyl moieties that are N-acyl substituents of D-alanine.</text>
        <dbReference type="EC" id="3.4.16.4"/>
    </reaction>
</comment>
<reference evidence="17 18" key="1">
    <citation type="submission" date="2018-04" db="EMBL/GenBank/DDBJ databases">
        <title>Genomic Encyclopedia of Archaeal and Bacterial Type Strains, Phase II (KMG-II): from individual species to whole genera.</title>
        <authorList>
            <person name="Goeker M."/>
        </authorList>
    </citation>
    <scope>NUCLEOTIDE SEQUENCE [LARGE SCALE GENOMIC DNA]</scope>
    <source>
        <strain evidence="17 18">DSM 45169</strain>
    </source>
</reference>
<evidence type="ECO:0000259" key="16">
    <source>
        <dbReference type="SMART" id="SM00936"/>
    </source>
</evidence>
<evidence type="ECO:0000256" key="13">
    <source>
        <dbReference type="PIRSR" id="PIRSR618044-1"/>
    </source>
</evidence>
<evidence type="ECO:0000256" key="1">
    <source>
        <dbReference type="ARBA" id="ARBA00003217"/>
    </source>
</evidence>
<evidence type="ECO:0000256" key="8">
    <source>
        <dbReference type="ARBA" id="ARBA00022801"/>
    </source>
</evidence>
<protein>
    <recommendedName>
        <fullName evidence="4">serine-type D-Ala-D-Ala carboxypeptidase</fullName>
        <ecNumber evidence="4">3.4.16.4</ecNumber>
    </recommendedName>
</protein>
<dbReference type="SUPFAM" id="SSF69189">
    <property type="entry name" value="Penicillin-binding protein associated domain"/>
    <property type="match status" value="1"/>
</dbReference>
<keyword evidence="5 17" id="KW-0121">Carboxypeptidase</keyword>
<dbReference type="InterPro" id="IPR037167">
    <property type="entry name" value="Peptidase_S11_C_sf"/>
</dbReference>
<comment type="function">
    <text evidence="1">Removes C-terminal D-alanyl residues from sugar-peptide cell wall precursors.</text>
</comment>
<evidence type="ECO:0000256" key="10">
    <source>
        <dbReference type="ARBA" id="ARBA00022984"/>
    </source>
</evidence>
<evidence type="ECO:0000256" key="5">
    <source>
        <dbReference type="ARBA" id="ARBA00022645"/>
    </source>
</evidence>
<feature type="active site" description="Proton acceptor" evidence="13">
    <location>
        <position position="77"/>
    </location>
</feature>
<keyword evidence="8" id="KW-0378">Hydrolase</keyword>
<dbReference type="PANTHER" id="PTHR21581:SF11">
    <property type="entry name" value="D-ALANYL-D-ALANINE CARBOXYPEPTIDASE DACA"/>
    <property type="match status" value="1"/>
</dbReference>
<keyword evidence="6" id="KW-0645">Protease</keyword>
<keyword evidence="11" id="KW-0961">Cell wall biogenesis/degradation</keyword>
<dbReference type="UniPathway" id="UPA00219"/>
<keyword evidence="7" id="KW-0732">Signal</keyword>